<name>A0A8X7VDA9_BRACI</name>
<dbReference type="AlphaFoldDB" id="A0A8X7VDA9"/>
<proteinExistence type="predicted"/>
<dbReference type="Proteomes" id="UP000886595">
    <property type="component" value="Unassembled WGS sequence"/>
</dbReference>
<protein>
    <submittedName>
        <fullName evidence="1">Uncharacterized protein</fullName>
    </submittedName>
</protein>
<evidence type="ECO:0000313" key="1">
    <source>
        <dbReference type="EMBL" id="KAG2309318.1"/>
    </source>
</evidence>
<evidence type="ECO:0000313" key="2">
    <source>
        <dbReference type="Proteomes" id="UP000886595"/>
    </source>
</evidence>
<sequence>MAMSSGLELEFNYKTILLYTGDSRAAPRGTGTNKVDIGGWIIKAQEKSEMDLIIEMQLVEVFPVKICRSDFDYYTDLVKEVASKLSKSIKNNAKMINLVGCRVEDSYLSLMNDGFNSNTQPRNSADSVTTQTEGTLLCLEHRVLICLNYLRASFKYYIKSEADGSQEIYHKLQDGRSKCVARNRLPYTIEISVSCWIS</sequence>
<dbReference type="EMBL" id="JAAMPC010000006">
    <property type="protein sequence ID" value="KAG2309318.1"/>
    <property type="molecule type" value="Genomic_DNA"/>
</dbReference>
<organism evidence="1 2">
    <name type="scientific">Brassica carinata</name>
    <name type="common">Ethiopian mustard</name>
    <name type="synonym">Abyssinian cabbage</name>
    <dbReference type="NCBI Taxonomy" id="52824"/>
    <lineage>
        <taxon>Eukaryota</taxon>
        <taxon>Viridiplantae</taxon>
        <taxon>Streptophyta</taxon>
        <taxon>Embryophyta</taxon>
        <taxon>Tracheophyta</taxon>
        <taxon>Spermatophyta</taxon>
        <taxon>Magnoliopsida</taxon>
        <taxon>eudicotyledons</taxon>
        <taxon>Gunneridae</taxon>
        <taxon>Pentapetalae</taxon>
        <taxon>rosids</taxon>
        <taxon>malvids</taxon>
        <taxon>Brassicales</taxon>
        <taxon>Brassicaceae</taxon>
        <taxon>Brassiceae</taxon>
        <taxon>Brassica</taxon>
    </lineage>
</organism>
<reference evidence="1 2" key="1">
    <citation type="submission" date="2020-02" db="EMBL/GenBank/DDBJ databases">
        <authorList>
            <person name="Ma Q."/>
            <person name="Huang Y."/>
            <person name="Song X."/>
            <person name="Pei D."/>
        </authorList>
    </citation>
    <scope>NUCLEOTIDE SEQUENCE [LARGE SCALE GENOMIC DNA]</scope>
    <source>
        <strain evidence="1">Sxm20200214</strain>
        <tissue evidence="1">Leaf</tissue>
    </source>
</reference>
<gene>
    <name evidence="1" type="ORF">Bca52824_029066</name>
</gene>
<keyword evidence="2" id="KW-1185">Reference proteome</keyword>
<accession>A0A8X7VDA9</accession>
<comment type="caution">
    <text evidence="1">The sequence shown here is derived from an EMBL/GenBank/DDBJ whole genome shotgun (WGS) entry which is preliminary data.</text>
</comment>